<protein>
    <submittedName>
        <fullName evidence="2">Pimeloyl-ACP methyl ester carboxylesterase</fullName>
    </submittedName>
</protein>
<dbReference type="Proteomes" id="UP000255355">
    <property type="component" value="Unassembled WGS sequence"/>
</dbReference>
<dbReference type="PRINTS" id="PR00412">
    <property type="entry name" value="EPOXHYDRLASE"/>
</dbReference>
<proteinExistence type="predicted"/>
<gene>
    <name evidence="2" type="ORF">DFR68_102101</name>
</gene>
<accession>A0A370HB10</accession>
<dbReference type="InterPro" id="IPR000073">
    <property type="entry name" value="AB_hydrolase_1"/>
</dbReference>
<dbReference type="InterPro" id="IPR000639">
    <property type="entry name" value="Epox_hydrolase-like"/>
</dbReference>
<dbReference type="PANTHER" id="PTHR43798:SF33">
    <property type="entry name" value="HYDROLASE, PUTATIVE (AFU_ORTHOLOGUE AFUA_2G14860)-RELATED"/>
    <property type="match status" value="1"/>
</dbReference>
<dbReference type="AlphaFoldDB" id="A0A370HB10"/>
<reference evidence="2 3" key="1">
    <citation type="submission" date="2018-07" db="EMBL/GenBank/DDBJ databases">
        <title>Genomic Encyclopedia of Type Strains, Phase IV (KMG-IV): sequencing the most valuable type-strain genomes for metagenomic binning, comparative biology and taxonomic classification.</title>
        <authorList>
            <person name="Goeker M."/>
        </authorList>
    </citation>
    <scope>NUCLEOTIDE SEQUENCE [LARGE SCALE GENOMIC DNA]</scope>
    <source>
        <strain evidence="2 3">DSM 44952</strain>
    </source>
</reference>
<dbReference type="STRING" id="1210089.GCA_001613165_01692"/>
<dbReference type="Pfam" id="PF00561">
    <property type="entry name" value="Abhydrolase_1"/>
    <property type="match status" value="1"/>
</dbReference>
<dbReference type="InterPro" id="IPR029058">
    <property type="entry name" value="AB_hydrolase_fold"/>
</dbReference>
<dbReference type="PRINTS" id="PR00111">
    <property type="entry name" value="ABHYDROLASE"/>
</dbReference>
<comment type="caution">
    <text evidence="2">The sequence shown here is derived from an EMBL/GenBank/DDBJ whole genome shotgun (WGS) entry which is preliminary data.</text>
</comment>
<dbReference type="EMBL" id="QQAZ01000002">
    <property type="protein sequence ID" value="RDI53980.1"/>
    <property type="molecule type" value="Genomic_DNA"/>
</dbReference>
<evidence type="ECO:0000259" key="1">
    <source>
        <dbReference type="Pfam" id="PF00561"/>
    </source>
</evidence>
<dbReference type="GO" id="GO:0016020">
    <property type="term" value="C:membrane"/>
    <property type="evidence" value="ECO:0007669"/>
    <property type="project" value="TreeGrafter"/>
</dbReference>
<dbReference type="GO" id="GO:0003824">
    <property type="term" value="F:catalytic activity"/>
    <property type="evidence" value="ECO:0007669"/>
    <property type="project" value="InterPro"/>
</dbReference>
<organism evidence="2 3">
    <name type="scientific">Nocardia mexicana</name>
    <dbReference type="NCBI Taxonomy" id="279262"/>
    <lineage>
        <taxon>Bacteria</taxon>
        <taxon>Bacillati</taxon>
        <taxon>Actinomycetota</taxon>
        <taxon>Actinomycetes</taxon>
        <taxon>Mycobacteriales</taxon>
        <taxon>Nocardiaceae</taxon>
        <taxon>Nocardia</taxon>
    </lineage>
</organism>
<dbReference type="SUPFAM" id="SSF53474">
    <property type="entry name" value="alpha/beta-Hydrolases"/>
    <property type="match status" value="1"/>
</dbReference>
<dbReference type="OrthoDB" id="27092at2"/>
<sequence>MPVFDFHGVPIAYDHAGSGDPILFLHNIGGDRTIWAPQFRALHRTHRVYALDLMGYGDSGLPDSGYTVDNYLRLVSEFVAAHGLHDVTLVGHCFGSALSLLYARRNPQRVRALVLSSPLTAATLRPTSTGRTARLARHLPLDTLAGATRLPGLAAAWLVREQLGPLGRREGSESIAGLRKRWTEPRRLLPAAAIARDLPRLAELDRFRPGPTFPPITTIWGEKNRILSAAAGARLNATLNPVEAVTVPGGGHLVMLESPETVTATIRTASTPALAS</sequence>
<evidence type="ECO:0000313" key="3">
    <source>
        <dbReference type="Proteomes" id="UP000255355"/>
    </source>
</evidence>
<keyword evidence="3" id="KW-1185">Reference proteome</keyword>
<dbReference type="PANTHER" id="PTHR43798">
    <property type="entry name" value="MONOACYLGLYCEROL LIPASE"/>
    <property type="match status" value="1"/>
</dbReference>
<feature type="domain" description="AB hydrolase-1" evidence="1">
    <location>
        <begin position="21"/>
        <end position="259"/>
    </location>
</feature>
<name>A0A370HB10_9NOCA</name>
<dbReference type="Gene3D" id="3.40.50.1820">
    <property type="entry name" value="alpha/beta hydrolase"/>
    <property type="match status" value="1"/>
</dbReference>
<evidence type="ECO:0000313" key="2">
    <source>
        <dbReference type="EMBL" id="RDI53980.1"/>
    </source>
</evidence>
<dbReference type="RefSeq" id="WP_068016051.1">
    <property type="nucleotide sequence ID" value="NZ_QQAZ01000002.1"/>
</dbReference>
<dbReference type="InterPro" id="IPR050266">
    <property type="entry name" value="AB_hydrolase_sf"/>
</dbReference>